<evidence type="ECO:0000313" key="3">
    <source>
        <dbReference type="Proteomes" id="UP000293377"/>
    </source>
</evidence>
<keyword evidence="1" id="KW-1133">Transmembrane helix</keyword>
<feature type="transmembrane region" description="Helical" evidence="1">
    <location>
        <begin position="12"/>
        <end position="31"/>
    </location>
</feature>
<comment type="caution">
    <text evidence="2">The sequence shown here is derived from an EMBL/GenBank/DDBJ whole genome shotgun (WGS) entry which is preliminary data.</text>
</comment>
<keyword evidence="1" id="KW-0472">Membrane</keyword>
<name>A0A4Q6I5C7_9RICK</name>
<sequence>MNIISQSTGIAVFMLLFCIIVLLMVIASIMYTNRHYGINCCARGNEDAVAEVDNTEISDGTIEDEVCSESIETLEEEISSALESVGQQPYCCSEKNV</sequence>
<gene>
    <name evidence="2" type="ORF">DRF75_03975</name>
</gene>
<dbReference type="RefSeq" id="WP_045171046.1">
    <property type="nucleotide sequence ID" value="NZ_QOHL01000019.1"/>
</dbReference>
<keyword evidence="3" id="KW-1185">Reference proteome</keyword>
<evidence type="ECO:0000313" key="2">
    <source>
        <dbReference type="EMBL" id="RZB12490.1"/>
    </source>
</evidence>
<protein>
    <submittedName>
        <fullName evidence="2">Uncharacterized protein</fullName>
    </submittedName>
</protein>
<dbReference type="AlphaFoldDB" id="A0A4Q6I5C7"/>
<keyword evidence="1" id="KW-0812">Transmembrane</keyword>
<proteinExistence type="predicted"/>
<evidence type="ECO:0000256" key="1">
    <source>
        <dbReference type="SAM" id="Phobius"/>
    </source>
</evidence>
<accession>A0A4Q6I5C7</accession>
<reference evidence="2 3" key="1">
    <citation type="submission" date="2018-06" db="EMBL/GenBank/DDBJ databases">
        <title>Complete Genome Sequence of Ehrlichia minasensis Isolated From Cattle.</title>
        <authorList>
            <person name="Aguiar D.M."/>
            <person name="Araujo J.P.A.Jr."/>
            <person name="Nakazato L."/>
            <person name="Bard E."/>
            <person name="Cabezas-Cruz A."/>
        </authorList>
    </citation>
    <scope>NUCLEOTIDE SEQUENCE [LARGE SCALE GENOMIC DNA]</scope>
    <source>
        <strain evidence="2 3">B11</strain>
    </source>
</reference>
<dbReference type="EMBL" id="QOHL01000019">
    <property type="protein sequence ID" value="RZB12490.1"/>
    <property type="molecule type" value="Genomic_DNA"/>
</dbReference>
<dbReference type="Proteomes" id="UP000293377">
    <property type="component" value="Unassembled WGS sequence"/>
</dbReference>
<organism evidence="2 3">
    <name type="scientific">Ehrlichia minasensis</name>
    <dbReference type="NCBI Taxonomy" id="1242993"/>
    <lineage>
        <taxon>Bacteria</taxon>
        <taxon>Pseudomonadati</taxon>
        <taxon>Pseudomonadota</taxon>
        <taxon>Alphaproteobacteria</taxon>
        <taxon>Rickettsiales</taxon>
        <taxon>Anaplasmataceae</taxon>
        <taxon>Ehrlichia</taxon>
    </lineage>
</organism>